<feature type="signal peptide" evidence="1">
    <location>
        <begin position="1"/>
        <end position="18"/>
    </location>
</feature>
<dbReference type="EMBL" id="WNWR01000869">
    <property type="protein sequence ID" value="KAE9967923.1"/>
    <property type="molecule type" value="Genomic_DNA"/>
</dbReference>
<proteinExistence type="predicted"/>
<dbReference type="Proteomes" id="UP000447873">
    <property type="component" value="Unassembled WGS sequence"/>
</dbReference>
<keyword evidence="5" id="KW-1185">Reference proteome</keyword>
<sequence length="114" mass="12648">MKLSAVLGLLACLAPVFADKYRLCCCADNGQCDIPATQNVVNSRLPIESWVMSSKSWDHDVDKAPYTCTGCYAYSIIRIGYDDGFIGGKEMHKKCVKQKNKPGSRCFNSDHYAN</sequence>
<name>A0A8H3YJQ6_VENIN</name>
<dbReference type="EMBL" id="WNWS01000950">
    <property type="protein sequence ID" value="KAE9962934.1"/>
    <property type="molecule type" value="Genomic_DNA"/>
</dbReference>
<evidence type="ECO:0000313" key="4">
    <source>
        <dbReference type="Proteomes" id="UP000447873"/>
    </source>
</evidence>
<feature type="chain" id="PRO_5044690976" evidence="1">
    <location>
        <begin position="19"/>
        <end position="114"/>
    </location>
</feature>
<evidence type="ECO:0000313" key="3">
    <source>
        <dbReference type="EMBL" id="KAE9967923.1"/>
    </source>
</evidence>
<organism evidence="2 4">
    <name type="scientific">Venturia inaequalis</name>
    <name type="common">Apple scab fungus</name>
    <dbReference type="NCBI Taxonomy" id="5025"/>
    <lineage>
        <taxon>Eukaryota</taxon>
        <taxon>Fungi</taxon>
        <taxon>Dikarya</taxon>
        <taxon>Ascomycota</taxon>
        <taxon>Pezizomycotina</taxon>
        <taxon>Dothideomycetes</taxon>
        <taxon>Pleosporomycetidae</taxon>
        <taxon>Venturiales</taxon>
        <taxon>Venturiaceae</taxon>
        <taxon>Venturia</taxon>
    </lineage>
</organism>
<keyword evidence="1" id="KW-0732">Signal</keyword>
<protein>
    <submittedName>
        <fullName evidence="2">Uncharacterized protein</fullName>
    </submittedName>
</protein>
<evidence type="ECO:0000313" key="2">
    <source>
        <dbReference type="EMBL" id="KAE9962934.1"/>
    </source>
</evidence>
<dbReference type="AlphaFoldDB" id="A0A8H3YJQ6"/>
<evidence type="ECO:0000256" key="1">
    <source>
        <dbReference type="SAM" id="SignalP"/>
    </source>
</evidence>
<evidence type="ECO:0000313" key="5">
    <source>
        <dbReference type="Proteomes" id="UP000490939"/>
    </source>
</evidence>
<dbReference type="Proteomes" id="UP000490939">
    <property type="component" value="Unassembled WGS sequence"/>
</dbReference>
<reference evidence="2 4" key="1">
    <citation type="submission" date="2018-12" db="EMBL/GenBank/DDBJ databases">
        <title>Venturia inaequalis Genome Resource.</title>
        <authorList>
            <person name="Lichtner F.J."/>
        </authorList>
    </citation>
    <scope>NUCLEOTIDE SEQUENCE [LARGE SCALE GENOMIC DNA]</scope>
    <source>
        <strain evidence="2 4">120213</strain>
        <strain evidence="3 5">DMI_063113</strain>
    </source>
</reference>
<gene>
    <name evidence="3" type="ORF">EG327_011250</name>
    <name evidence="2" type="ORF">EG328_011916</name>
</gene>
<accession>A0A8H3YJQ6</accession>
<comment type="caution">
    <text evidence="2">The sequence shown here is derived from an EMBL/GenBank/DDBJ whole genome shotgun (WGS) entry which is preliminary data.</text>
</comment>